<dbReference type="Proteomes" id="UP000262538">
    <property type="component" value="Unassembled WGS sequence"/>
</dbReference>
<evidence type="ECO:0000256" key="1">
    <source>
        <dbReference type="SAM" id="MobiDB-lite"/>
    </source>
</evidence>
<feature type="compositionally biased region" description="Low complexity" evidence="1">
    <location>
        <begin position="239"/>
        <end position="250"/>
    </location>
</feature>
<evidence type="ECO:0008006" key="4">
    <source>
        <dbReference type="Google" id="ProtNLM"/>
    </source>
</evidence>
<feature type="compositionally biased region" description="Polar residues" evidence="1">
    <location>
        <begin position="217"/>
        <end position="227"/>
    </location>
</feature>
<feature type="region of interest" description="Disordered" evidence="1">
    <location>
        <begin position="217"/>
        <end position="250"/>
    </location>
</feature>
<name>A0ABX9LE39_9ACTN</name>
<comment type="caution">
    <text evidence="2">The sequence shown here is derived from an EMBL/GenBank/DDBJ whole genome shotgun (WGS) entry which is preliminary data.</text>
</comment>
<evidence type="ECO:0000313" key="3">
    <source>
        <dbReference type="Proteomes" id="UP000262538"/>
    </source>
</evidence>
<accession>A0ABX9LE39</accession>
<protein>
    <recommendedName>
        <fullName evidence="4">Calcineurin-like phosphoesterase domain-containing protein</fullName>
    </recommendedName>
</protein>
<organism evidence="2 3">
    <name type="scientific">Microbispora triticiradicis</name>
    <dbReference type="NCBI Taxonomy" id="2200763"/>
    <lineage>
        <taxon>Bacteria</taxon>
        <taxon>Bacillati</taxon>
        <taxon>Actinomycetota</taxon>
        <taxon>Actinomycetes</taxon>
        <taxon>Streptosporangiales</taxon>
        <taxon>Streptosporangiaceae</taxon>
        <taxon>Microbispora</taxon>
    </lineage>
</organism>
<keyword evidence="3" id="KW-1185">Reference proteome</keyword>
<dbReference type="SUPFAM" id="SSF56300">
    <property type="entry name" value="Metallo-dependent phosphatases"/>
    <property type="match status" value="1"/>
</dbReference>
<evidence type="ECO:0000313" key="2">
    <source>
        <dbReference type="EMBL" id="RGA02241.1"/>
    </source>
</evidence>
<gene>
    <name evidence="2" type="ORF">DI270_025320</name>
</gene>
<sequence length="250" mass="27570">MRPVSSGRQKPARTDVVIFDKKMGCDLRPLDPGHPLGGVYSNPWALRAFIDDARRNHADRLYCLGDLGGYGTEPDAVWPLLTGNDIICVADNYDVAIASGAEDCGCGYRDPRDQEYAEMMYDFTLRNTDRRFAAWMGTLRTERREKLDGCDVHFVHGSTTGLNDFWWESLPEAEHRRRVEASGADVIVCTRSGLPWIRRVGESLVVNVGVIVDGPPTTVTGVSATPWSTSRTESRERGSSACTTTSAPSP</sequence>
<dbReference type="EMBL" id="QFZU02000137">
    <property type="protein sequence ID" value="RGA02241.1"/>
    <property type="molecule type" value="Genomic_DNA"/>
</dbReference>
<dbReference type="RefSeq" id="WP_117408650.1">
    <property type="nucleotide sequence ID" value="NZ_QFZU02000137.1"/>
</dbReference>
<dbReference type="Gene3D" id="3.60.21.10">
    <property type="match status" value="1"/>
</dbReference>
<proteinExistence type="predicted"/>
<reference evidence="2 3" key="1">
    <citation type="submission" date="2018-08" db="EMBL/GenBank/DDBJ databases">
        <title>Microbispora. triticiradicis sp. nov., a novel actinomycete isolated from the root of wheat (Triticum aestivum L.)).</title>
        <authorList>
            <person name="Han C."/>
        </authorList>
    </citation>
    <scope>NUCLEOTIDE SEQUENCE [LARGE SCALE GENOMIC DNA]</scope>
    <source>
        <strain evidence="2 3">NEAU-HRDPA2-9</strain>
    </source>
</reference>
<dbReference type="InterPro" id="IPR029052">
    <property type="entry name" value="Metallo-depent_PP-like"/>
</dbReference>